<dbReference type="EMBL" id="BEZZ01001105">
    <property type="protein sequence ID" value="GCC38059.1"/>
    <property type="molecule type" value="Genomic_DNA"/>
</dbReference>
<reference evidence="1 2" key="1">
    <citation type="journal article" date="2018" name="Nat. Ecol. Evol.">
        <title>Shark genomes provide insights into elasmobranch evolution and the origin of vertebrates.</title>
        <authorList>
            <person name="Hara Y"/>
            <person name="Yamaguchi K"/>
            <person name="Onimaru K"/>
            <person name="Kadota M"/>
            <person name="Koyanagi M"/>
            <person name="Keeley SD"/>
            <person name="Tatsumi K"/>
            <person name="Tanaka K"/>
            <person name="Motone F"/>
            <person name="Kageyama Y"/>
            <person name="Nozu R"/>
            <person name="Adachi N"/>
            <person name="Nishimura O"/>
            <person name="Nakagawa R"/>
            <person name="Tanegashima C"/>
            <person name="Kiyatake I"/>
            <person name="Matsumoto R"/>
            <person name="Murakumo K"/>
            <person name="Nishida K"/>
            <person name="Terakita A"/>
            <person name="Kuratani S"/>
            <person name="Sato K"/>
            <person name="Hyodo S Kuraku.S."/>
        </authorList>
    </citation>
    <scope>NUCLEOTIDE SEQUENCE [LARGE SCALE GENOMIC DNA]</scope>
</reference>
<keyword evidence="2" id="KW-1185">Reference proteome</keyword>
<gene>
    <name evidence="1" type="ORF">chiPu_0016570</name>
</gene>
<comment type="caution">
    <text evidence="1">The sequence shown here is derived from an EMBL/GenBank/DDBJ whole genome shotgun (WGS) entry which is preliminary data.</text>
</comment>
<proteinExistence type="predicted"/>
<evidence type="ECO:0000313" key="1">
    <source>
        <dbReference type="EMBL" id="GCC38059.1"/>
    </source>
</evidence>
<organism evidence="1 2">
    <name type="scientific">Chiloscyllium punctatum</name>
    <name type="common">Brownbanded bambooshark</name>
    <name type="synonym">Hemiscyllium punctatum</name>
    <dbReference type="NCBI Taxonomy" id="137246"/>
    <lineage>
        <taxon>Eukaryota</taxon>
        <taxon>Metazoa</taxon>
        <taxon>Chordata</taxon>
        <taxon>Craniata</taxon>
        <taxon>Vertebrata</taxon>
        <taxon>Chondrichthyes</taxon>
        <taxon>Elasmobranchii</taxon>
        <taxon>Galeomorphii</taxon>
        <taxon>Galeoidea</taxon>
        <taxon>Orectolobiformes</taxon>
        <taxon>Hemiscylliidae</taxon>
        <taxon>Chiloscyllium</taxon>
    </lineage>
</organism>
<protein>
    <submittedName>
        <fullName evidence="1">Uncharacterized protein</fullName>
    </submittedName>
</protein>
<sequence>MTSSPRSRLVKSPVSHEWANFALIELGAFGRCPWPRSLYAITLLPSNGRVADVCLSLGRAAALLGMT</sequence>
<name>A0A401T5Y5_CHIPU</name>
<evidence type="ECO:0000313" key="2">
    <source>
        <dbReference type="Proteomes" id="UP000287033"/>
    </source>
</evidence>
<dbReference type="AlphaFoldDB" id="A0A401T5Y5"/>
<accession>A0A401T5Y5</accession>
<dbReference type="Proteomes" id="UP000287033">
    <property type="component" value="Unassembled WGS sequence"/>
</dbReference>